<keyword evidence="4" id="KW-1185">Reference proteome</keyword>
<feature type="region of interest" description="Disordered" evidence="1">
    <location>
        <begin position="51"/>
        <end position="90"/>
    </location>
</feature>
<reference evidence="3 4" key="1">
    <citation type="submission" date="2012-09" db="EMBL/GenBank/DDBJ databases">
        <title>Genome Sequence of alkane-degrading Bacterium Alcanivorax sp. 6-D-6.</title>
        <authorList>
            <person name="Lai Q."/>
            <person name="Shao Z."/>
        </authorList>
    </citation>
    <scope>NUCLEOTIDE SEQUENCE [LARGE SCALE GENOMIC DNA]</scope>
    <source>
        <strain evidence="3 4">6-D-6</strain>
    </source>
</reference>
<dbReference type="Proteomes" id="UP000771797">
    <property type="component" value="Unassembled WGS sequence"/>
</dbReference>
<dbReference type="EMBL" id="AQPF01000011">
    <property type="protein sequence ID" value="KAF0806076.1"/>
    <property type="molecule type" value="Genomic_DNA"/>
</dbReference>
<feature type="compositionally biased region" description="Basic and acidic residues" evidence="1">
    <location>
        <begin position="81"/>
        <end position="90"/>
    </location>
</feature>
<evidence type="ECO:0000256" key="1">
    <source>
        <dbReference type="SAM" id="MobiDB-lite"/>
    </source>
</evidence>
<gene>
    <name evidence="3" type="ORF">A6D6_01894</name>
</gene>
<evidence type="ECO:0000256" key="2">
    <source>
        <dbReference type="SAM" id="Phobius"/>
    </source>
</evidence>
<organism evidence="3 4">
    <name type="scientific">Alcanivorax xiamenensis</name>
    <dbReference type="NCBI Taxonomy" id="1177156"/>
    <lineage>
        <taxon>Bacteria</taxon>
        <taxon>Pseudomonadati</taxon>
        <taxon>Pseudomonadota</taxon>
        <taxon>Gammaproteobacteria</taxon>
        <taxon>Oceanospirillales</taxon>
        <taxon>Alcanivoracaceae</taxon>
        <taxon>Alcanivorax</taxon>
    </lineage>
</organism>
<proteinExistence type="predicted"/>
<evidence type="ECO:0000313" key="4">
    <source>
        <dbReference type="Proteomes" id="UP000771797"/>
    </source>
</evidence>
<accession>A0ABQ6Y8V8</accession>
<protein>
    <submittedName>
        <fullName evidence="3">Uncharacterized protein</fullName>
    </submittedName>
</protein>
<keyword evidence="2" id="KW-0812">Transmembrane</keyword>
<name>A0ABQ6Y8V8_9GAMM</name>
<dbReference type="RefSeq" id="WP_133490419.1">
    <property type="nucleotide sequence ID" value="NZ_AQPF01000011.1"/>
</dbReference>
<keyword evidence="2" id="KW-1133">Transmembrane helix</keyword>
<comment type="caution">
    <text evidence="3">The sequence shown here is derived from an EMBL/GenBank/DDBJ whole genome shotgun (WGS) entry which is preliminary data.</text>
</comment>
<sequence length="90" mass="9537">MGHVEMEMTVSNGGMALAAFLIGVVLVVSGYILLWSMEWLEDLYLIRRESRSQTPSAGRDDAPTVPPGDNAVVKAGSEVAGKAESKVTDG</sequence>
<evidence type="ECO:0000313" key="3">
    <source>
        <dbReference type="EMBL" id="KAF0806076.1"/>
    </source>
</evidence>
<keyword evidence="2" id="KW-0472">Membrane</keyword>
<feature type="transmembrane region" description="Helical" evidence="2">
    <location>
        <begin position="15"/>
        <end position="37"/>
    </location>
</feature>